<dbReference type="AlphaFoldDB" id="M2RNV0"/>
<dbReference type="HOGENOM" id="CLU_1815648_0_0_1"/>
<evidence type="ECO:0000256" key="1">
    <source>
        <dbReference type="SAM" id="MobiDB-lite"/>
    </source>
</evidence>
<evidence type="ECO:0000313" key="2">
    <source>
        <dbReference type="EMBL" id="EMD68309.1"/>
    </source>
</evidence>
<dbReference type="KEGG" id="bsc:COCSADRAFT_271439"/>
<sequence length="142" mass="16599">MFIHFPSILPFYHWQSLLIPPFPTTSLPHHLPPLFQNLKVFPISLQTLKRRGHQLKLFPSPPLKQPQKAGVAEDKKVSRGAYKRPVCEQEEGRKATERSKREKRVEGKREQARASQQQEKNPLGRIKGEEQILTQQEMEQRM</sequence>
<dbReference type="Proteomes" id="UP000016934">
    <property type="component" value="Unassembled WGS sequence"/>
</dbReference>
<proteinExistence type="predicted"/>
<organism evidence="2 3">
    <name type="scientific">Cochliobolus sativus (strain ND90Pr / ATCC 201652)</name>
    <name type="common">Common root rot and spot blotch fungus</name>
    <name type="synonym">Bipolaris sorokiniana</name>
    <dbReference type="NCBI Taxonomy" id="665912"/>
    <lineage>
        <taxon>Eukaryota</taxon>
        <taxon>Fungi</taxon>
        <taxon>Dikarya</taxon>
        <taxon>Ascomycota</taxon>
        <taxon>Pezizomycotina</taxon>
        <taxon>Dothideomycetes</taxon>
        <taxon>Pleosporomycetidae</taxon>
        <taxon>Pleosporales</taxon>
        <taxon>Pleosporineae</taxon>
        <taxon>Pleosporaceae</taxon>
        <taxon>Bipolaris</taxon>
    </lineage>
</organism>
<dbReference type="RefSeq" id="XP_007695952.1">
    <property type="nucleotide sequence ID" value="XM_007697762.1"/>
</dbReference>
<accession>M2RNV0</accession>
<feature type="compositionally biased region" description="Polar residues" evidence="1">
    <location>
        <begin position="132"/>
        <end position="142"/>
    </location>
</feature>
<gene>
    <name evidence="2" type="ORF">COCSADRAFT_271439</name>
</gene>
<dbReference type="GeneID" id="19135623"/>
<reference evidence="2 3" key="1">
    <citation type="journal article" date="2012" name="PLoS Pathog.">
        <title>Diverse lifestyles and strategies of plant pathogenesis encoded in the genomes of eighteen Dothideomycetes fungi.</title>
        <authorList>
            <person name="Ohm R.A."/>
            <person name="Feau N."/>
            <person name="Henrissat B."/>
            <person name="Schoch C.L."/>
            <person name="Horwitz B.A."/>
            <person name="Barry K.W."/>
            <person name="Condon B.J."/>
            <person name="Copeland A.C."/>
            <person name="Dhillon B."/>
            <person name="Glaser F."/>
            <person name="Hesse C.N."/>
            <person name="Kosti I."/>
            <person name="LaButti K."/>
            <person name="Lindquist E.A."/>
            <person name="Lucas S."/>
            <person name="Salamov A.A."/>
            <person name="Bradshaw R.E."/>
            <person name="Ciuffetti L."/>
            <person name="Hamelin R.C."/>
            <person name="Kema G.H.J."/>
            <person name="Lawrence C."/>
            <person name="Scott J.A."/>
            <person name="Spatafora J.W."/>
            <person name="Turgeon B.G."/>
            <person name="de Wit P.J.G.M."/>
            <person name="Zhong S."/>
            <person name="Goodwin S.B."/>
            <person name="Grigoriev I.V."/>
        </authorList>
    </citation>
    <scope>NUCLEOTIDE SEQUENCE [LARGE SCALE GENOMIC DNA]</scope>
    <source>
        <strain evidence="3">ND90Pr / ATCC 201652</strain>
    </source>
</reference>
<keyword evidence="3" id="KW-1185">Reference proteome</keyword>
<feature type="compositionally biased region" description="Basic and acidic residues" evidence="1">
    <location>
        <begin position="85"/>
        <end position="112"/>
    </location>
</feature>
<name>M2RNV0_COCSN</name>
<protein>
    <submittedName>
        <fullName evidence="2">Uncharacterized protein</fullName>
    </submittedName>
</protein>
<evidence type="ECO:0000313" key="3">
    <source>
        <dbReference type="Proteomes" id="UP000016934"/>
    </source>
</evidence>
<dbReference type="EMBL" id="KB445638">
    <property type="protein sequence ID" value="EMD68309.1"/>
    <property type="molecule type" value="Genomic_DNA"/>
</dbReference>
<feature type="region of interest" description="Disordered" evidence="1">
    <location>
        <begin position="56"/>
        <end position="142"/>
    </location>
</feature>
<reference evidence="3" key="2">
    <citation type="journal article" date="2013" name="PLoS Genet.">
        <title>Comparative genome structure, secondary metabolite, and effector coding capacity across Cochliobolus pathogens.</title>
        <authorList>
            <person name="Condon B.J."/>
            <person name="Leng Y."/>
            <person name="Wu D."/>
            <person name="Bushley K.E."/>
            <person name="Ohm R.A."/>
            <person name="Otillar R."/>
            <person name="Martin J."/>
            <person name="Schackwitz W."/>
            <person name="Grimwood J."/>
            <person name="MohdZainudin N."/>
            <person name="Xue C."/>
            <person name="Wang R."/>
            <person name="Manning V.A."/>
            <person name="Dhillon B."/>
            <person name="Tu Z.J."/>
            <person name="Steffenson B.J."/>
            <person name="Salamov A."/>
            <person name="Sun H."/>
            <person name="Lowry S."/>
            <person name="LaButti K."/>
            <person name="Han J."/>
            <person name="Copeland A."/>
            <person name="Lindquist E."/>
            <person name="Barry K."/>
            <person name="Schmutz J."/>
            <person name="Baker S.E."/>
            <person name="Ciuffetti L.M."/>
            <person name="Grigoriev I.V."/>
            <person name="Zhong S."/>
            <person name="Turgeon B.G."/>
        </authorList>
    </citation>
    <scope>NUCLEOTIDE SEQUENCE [LARGE SCALE GENOMIC DNA]</scope>
    <source>
        <strain evidence="3">ND90Pr / ATCC 201652</strain>
    </source>
</reference>